<dbReference type="Pfam" id="PF07661">
    <property type="entry name" value="MORN_2"/>
    <property type="match status" value="3"/>
</dbReference>
<evidence type="ECO:0000256" key="1">
    <source>
        <dbReference type="ARBA" id="ARBA00022737"/>
    </source>
</evidence>
<reference evidence="2 3" key="1">
    <citation type="journal article" date="2015" name="Int. J. Syst. Evol. Microbiol.">
        <title>Burkholderia monticola sp. nov., isolated from mountain soil.</title>
        <authorList>
            <person name="Baek I."/>
            <person name="Seo B."/>
            <person name="Lee I."/>
            <person name="Yi H."/>
            <person name="Chun J."/>
        </authorList>
    </citation>
    <scope>NUCLEOTIDE SEQUENCE [LARGE SCALE GENOMIC DNA]</scope>
    <source>
        <strain evidence="2 3">JC2948</strain>
    </source>
</reference>
<protein>
    <recommendedName>
        <fullName evidence="4">Toxin-antitoxin system YwqK family antitoxin</fullName>
    </recommendedName>
</protein>
<keyword evidence="3" id="KW-1185">Reference proteome</keyword>
<dbReference type="Proteomes" id="UP000075613">
    <property type="component" value="Unassembled WGS sequence"/>
</dbReference>
<evidence type="ECO:0000313" key="3">
    <source>
        <dbReference type="Proteomes" id="UP000075613"/>
    </source>
</evidence>
<dbReference type="GO" id="GO:0005694">
    <property type="term" value="C:chromosome"/>
    <property type="evidence" value="ECO:0007669"/>
    <property type="project" value="TreeGrafter"/>
</dbReference>
<gene>
    <name evidence="2" type="ORF">CI15_18715</name>
</gene>
<dbReference type="InterPro" id="IPR003409">
    <property type="entry name" value="MORN"/>
</dbReference>
<dbReference type="Pfam" id="PF02493">
    <property type="entry name" value="MORN"/>
    <property type="match status" value="1"/>
</dbReference>
<dbReference type="Gene3D" id="2.20.110.10">
    <property type="entry name" value="Histone H3 K4-specific methyltransferase SET7/9 N-terminal domain"/>
    <property type="match status" value="2"/>
</dbReference>
<dbReference type="EMBL" id="LRBG01000022">
    <property type="protein sequence ID" value="KXU86473.1"/>
    <property type="molecule type" value="Genomic_DNA"/>
</dbReference>
<evidence type="ECO:0008006" key="4">
    <source>
        <dbReference type="Google" id="ProtNLM"/>
    </source>
</evidence>
<organism evidence="2 3">
    <name type="scientific">Paraburkholderia monticola</name>
    <dbReference type="NCBI Taxonomy" id="1399968"/>
    <lineage>
        <taxon>Bacteria</taxon>
        <taxon>Pseudomonadati</taxon>
        <taxon>Pseudomonadota</taxon>
        <taxon>Betaproteobacteria</taxon>
        <taxon>Burkholderiales</taxon>
        <taxon>Burkholderiaceae</taxon>
        <taxon>Paraburkholderia</taxon>
    </lineage>
</organism>
<accession>A0A149PN30</accession>
<dbReference type="GO" id="GO:0070828">
    <property type="term" value="P:heterochromatin organization"/>
    <property type="evidence" value="ECO:0007669"/>
    <property type="project" value="TreeGrafter"/>
</dbReference>
<dbReference type="InterPro" id="IPR011652">
    <property type="entry name" value="MORN_2"/>
</dbReference>
<dbReference type="OrthoDB" id="9083346at2"/>
<proteinExistence type="predicted"/>
<comment type="caution">
    <text evidence="2">The sequence shown here is derived from an EMBL/GenBank/DDBJ whole genome shotgun (WGS) entry which is preliminary data.</text>
</comment>
<name>A0A149PN30_9BURK</name>
<keyword evidence="1" id="KW-0677">Repeat</keyword>
<dbReference type="PANTHER" id="PTHR46820">
    <property type="entry name" value="HISTONE-LYSINE N-METHYLTRANSFERASE SETD7"/>
    <property type="match status" value="1"/>
</dbReference>
<dbReference type="SUPFAM" id="SSF82185">
    <property type="entry name" value="Histone H3 K4-specific methyltransferase SET7/9 N-terminal domain"/>
    <property type="match status" value="1"/>
</dbReference>
<dbReference type="STRING" id="1399968.CI15_18715"/>
<dbReference type="AlphaFoldDB" id="A0A149PN30"/>
<dbReference type="GO" id="GO:0003682">
    <property type="term" value="F:chromatin binding"/>
    <property type="evidence" value="ECO:0007669"/>
    <property type="project" value="TreeGrafter"/>
</dbReference>
<sequence>MERMQTVTVERGDSRIEGTTLDGALHGPVRIEADGRILAILRYANGILKGPATYFYPDGTPSAQVQHANGKLDGKASFYYPDGQIQREAHYAGGVLHGVSRTWLPDGTLLEEATYRNGKLHGLLQRFHPNGRVASRQPFSEGNPLEDAKRYTVDSRPVAANGKPLPRWKQWWQSRTDPSSA</sequence>
<evidence type="ECO:0000313" key="2">
    <source>
        <dbReference type="EMBL" id="KXU86473.1"/>
    </source>
</evidence>
<dbReference type="PANTHER" id="PTHR46820:SF1">
    <property type="entry name" value="HISTONE-LYSINE N-METHYLTRANSFERASE SETD7"/>
    <property type="match status" value="1"/>
</dbReference>
<dbReference type="RefSeq" id="WP_062129762.1">
    <property type="nucleotide sequence ID" value="NZ_LRBG01000022.1"/>
</dbReference>